<feature type="domain" description="Helicase C-terminal" evidence="5">
    <location>
        <begin position="520"/>
        <end position="692"/>
    </location>
</feature>
<proteinExistence type="predicted"/>
<dbReference type="Pfam" id="PF00270">
    <property type="entry name" value="DEAD"/>
    <property type="match status" value="1"/>
</dbReference>
<evidence type="ECO:0000256" key="3">
    <source>
        <dbReference type="SAM" id="MobiDB-lite"/>
    </source>
</evidence>
<reference evidence="6 7" key="1">
    <citation type="submission" date="2024-03" db="EMBL/GenBank/DDBJ databases">
        <title>Novel species of the genus Variovorax.</title>
        <authorList>
            <person name="Liu Q."/>
            <person name="Xin Y.-H."/>
        </authorList>
    </citation>
    <scope>NUCLEOTIDE SEQUENCE [LARGE SCALE GENOMIC DNA]</scope>
    <source>
        <strain evidence="6 7">KACC 18501</strain>
    </source>
</reference>
<keyword evidence="1" id="KW-0547">Nucleotide-binding</keyword>
<keyword evidence="2" id="KW-0067">ATP-binding</keyword>
<gene>
    <name evidence="6" type="primary">dpdJ</name>
    <name evidence="6" type="ORF">WKW80_35425</name>
</gene>
<dbReference type="PROSITE" id="PS51194">
    <property type="entry name" value="HELICASE_CTER"/>
    <property type="match status" value="1"/>
</dbReference>
<dbReference type="PANTHER" id="PTHR47962">
    <property type="entry name" value="ATP-DEPENDENT HELICASE LHR-RELATED-RELATED"/>
    <property type="match status" value="1"/>
</dbReference>
<feature type="domain" description="Helicase ATP-binding" evidence="4">
    <location>
        <begin position="190"/>
        <end position="450"/>
    </location>
</feature>
<evidence type="ECO:0000313" key="7">
    <source>
        <dbReference type="Proteomes" id="UP001363010"/>
    </source>
</evidence>
<dbReference type="Proteomes" id="UP001363010">
    <property type="component" value="Unassembled WGS sequence"/>
</dbReference>
<evidence type="ECO:0000259" key="5">
    <source>
        <dbReference type="PROSITE" id="PS51194"/>
    </source>
</evidence>
<feature type="region of interest" description="Disordered" evidence="3">
    <location>
        <begin position="537"/>
        <end position="569"/>
    </location>
</feature>
<accession>A0ABU8WAZ2</accession>
<dbReference type="SMART" id="SM00487">
    <property type="entry name" value="DEXDc"/>
    <property type="match status" value="1"/>
</dbReference>
<dbReference type="InterPro" id="IPR001650">
    <property type="entry name" value="Helicase_C-like"/>
</dbReference>
<dbReference type="InterPro" id="IPR014001">
    <property type="entry name" value="Helicase_ATP-bd"/>
</dbReference>
<name>A0ABU8WAZ2_9BURK</name>
<dbReference type="Gene3D" id="3.40.50.300">
    <property type="entry name" value="P-loop containing nucleotide triphosphate hydrolases"/>
    <property type="match status" value="2"/>
</dbReference>
<dbReference type="SUPFAM" id="SSF52540">
    <property type="entry name" value="P-loop containing nucleoside triphosphate hydrolases"/>
    <property type="match status" value="1"/>
</dbReference>
<dbReference type="Pfam" id="PF00271">
    <property type="entry name" value="Helicase_C"/>
    <property type="match status" value="1"/>
</dbReference>
<protein>
    <submittedName>
        <fullName evidence="6">Protein DpdJ</fullName>
    </submittedName>
</protein>
<dbReference type="NCBIfam" id="NF041067">
    <property type="entry name" value="DpdJ"/>
    <property type="match status" value="1"/>
</dbReference>
<dbReference type="PANTHER" id="PTHR47962:SF5">
    <property type="entry name" value="ATP-DEPENDENT HELICASE LHR-RELATED"/>
    <property type="match status" value="1"/>
</dbReference>
<sequence length="1591" mass="175887">MNSNLLLTEKALDALEQIEARGLVWGLVDNALSDEEVAAALREVLNDPRYGALRADPACNFSTSKDLRQALVELHMLFQVPATPGAPVRWRTRMAEGMRLMARLRQMFPKHDGPTSWAAAPALVADYRFLWRPRQYPKRDQTSAQVMETIGDKVSTPGVLDAVRHWLDKVTGTVRLASFQTESAARVLGGLESGIHRATLVSAGTGSGKTLAFYLPALSWLANQRKSTPHHGGVRVLALYPRNELLKDQLREVFDQCRRFDDFLSPHGVAPLRVGVLFGSVPHKATSAFSGVQSWPGDARDRTCPFFRCPQCTGEMLLKRADLEAGVQRLVCRSCGNCVDDRQLAFTREAMKKAPPDVLFTSVEMLNQSLGDNDSRHLFGLGPQAYRTPDLVLLDEVHLYAGTFGAQVGYLLRRWRNLSGGRSSFVGLSATITEGQSFFAALTGLDATAVEEISPKPDQMEEEGAEYMLALRGDPVSQTALLSASIQSLMLASRLLQPRDGYNKNNHPFCGWRSFAFTDQLDAANRLYRDLLDAEGRFPNGAEKPTRNGHSPVLANLRRSDGSPGRRYQAGQDWRIVQDAQHNLAKGQEIARTTSYDTGVSIRSQIVVATAALEVGFDDPDVGVVLQHKAPRDVAQFLQRKGRAGRTRHMRPWTVVVLSDYGRDRLAYQAYDQLFNPILPPRQLPMSNRYVQRMQAVFALFDHLGERTQNDPTGMSVWRAMGGPGKDTAPEGWSEEGFAELKALAREELPSTVPGWKSLQSRARKLSPGGPNPWAGANWLQGKLQRRRLLEELVQILRDPDVANAWAARLSSMLGLPRDDVELLQWSHPRPVMLGAIPTAVRRLATNWRWHETAGGDFSARQPLPDFVPAALFSDLSLPELCVTVPERMRHSGAHYMPVQQGLTEFAPGRVSMRFDDALWLGVDAAELDVLLALGQEVVEQDVQVGRWYMLHPQAKFRHSEAPTGEGYAAFTPVTSHLMSASPMRTGSVTGAPWQVGRTSNARLHWASHLQMPKRGTDLQPPVTIGIASLFSRVQACTHAGQSAALVRRYAVGSRAGLRLEKGRDRHALTVEWRFMNGAEPCAIGFDIDTDALIFSLNLPTELHSTIDWSDERRTRAARSARFNWEAQHGTGLMAAVGNPFLRIWLCQIFETAALLVAGERGDLSAALDALAAGHEHDVLRQVLHTVFQAPEEDASESAEDKSDKLRQALDAELRDPVVLQALRATSGVLIDPMGPDWNAWLSMVVRTTLGAAILEAIQQACPQIDGDSLVVDIDPGPGADGVSPAGREIWVSEVNPGGNGLIEQVVDLMATHPEALYHHIEAALSESEFEVTERQLRETLQLLSGGNEGEDVREAFAAVRTAMSSAQARNRFADLRVMLVQKGQAVFHSYAVALSLRLLRHGSPPELDALLSRVLDTWDALEAHHGIEVDLRLVCAQFSNDKRLDDALLAAQFDLPSGDRRAWRFSVLQGILWARGHALRGVVLPLPNRYSDAAAVSERLLLGQWLTPREVPIDPGHPGWQKVLRERLVQRSRATVAVPAAHAAKWLPVVVREVVTEPVQFAYLNVYARLRAVKRVNGQIEWTFEIPESV</sequence>
<dbReference type="PROSITE" id="PS51192">
    <property type="entry name" value="HELICASE_ATP_BIND_1"/>
    <property type="match status" value="1"/>
</dbReference>
<evidence type="ECO:0000256" key="2">
    <source>
        <dbReference type="ARBA" id="ARBA00022840"/>
    </source>
</evidence>
<dbReference type="InterPro" id="IPR027417">
    <property type="entry name" value="P-loop_NTPase"/>
</dbReference>
<evidence type="ECO:0000256" key="1">
    <source>
        <dbReference type="ARBA" id="ARBA00022741"/>
    </source>
</evidence>
<keyword evidence="7" id="KW-1185">Reference proteome</keyword>
<dbReference type="EMBL" id="JBBKZV010000057">
    <property type="protein sequence ID" value="MEJ8827217.1"/>
    <property type="molecule type" value="Genomic_DNA"/>
</dbReference>
<dbReference type="RefSeq" id="WP_340368247.1">
    <property type="nucleotide sequence ID" value="NZ_JBBKZV010000057.1"/>
</dbReference>
<evidence type="ECO:0000259" key="4">
    <source>
        <dbReference type="PROSITE" id="PS51192"/>
    </source>
</evidence>
<comment type="caution">
    <text evidence="6">The sequence shown here is derived from an EMBL/GenBank/DDBJ whole genome shotgun (WGS) entry which is preliminary data.</text>
</comment>
<dbReference type="InterPro" id="IPR052511">
    <property type="entry name" value="ATP-dep_Helicase"/>
</dbReference>
<organism evidence="6 7">
    <name type="scientific">Variovorax humicola</name>
    <dbReference type="NCBI Taxonomy" id="1769758"/>
    <lineage>
        <taxon>Bacteria</taxon>
        <taxon>Pseudomonadati</taxon>
        <taxon>Pseudomonadota</taxon>
        <taxon>Betaproteobacteria</taxon>
        <taxon>Burkholderiales</taxon>
        <taxon>Comamonadaceae</taxon>
        <taxon>Variovorax</taxon>
    </lineage>
</organism>
<evidence type="ECO:0000313" key="6">
    <source>
        <dbReference type="EMBL" id="MEJ8827217.1"/>
    </source>
</evidence>
<dbReference type="InterPro" id="IPR011545">
    <property type="entry name" value="DEAD/DEAH_box_helicase_dom"/>
</dbReference>
<dbReference type="SMART" id="SM00490">
    <property type="entry name" value="HELICc"/>
    <property type="match status" value="1"/>
</dbReference>